<sequence length="194" mass="19460">MSHDPRREGSCTSAPRSGTGSADGSGTSVSSGCCCWWRRHLGGPDRPWSSSDGKPHAGASPPAPAAPDGANPVPGITEPLPPPPPPPPAAAAAAAIATTPAPPADVAASAPASGPGRNPNPNPSPAPAPSPVPIACPGPIRPKWGSVGNTTLPQRLAYSADQSDSAEAACRDMRYRVRTSDMALLAIAAAHRER</sequence>
<organism evidence="2 3">
    <name type="scientific">Volvox africanus</name>
    <dbReference type="NCBI Taxonomy" id="51714"/>
    <lineage>
        <taxon>Eukaryota</taxon>
        <taxon>Viridiplantae</taxon>
        <taxon>Chlorophyta</taxon>
        <taxon>core chlorophytes</taxon>
        <taxon>Chlorophyceae</taxon>
        <taxon>CS clade</taxon>
        <taxon>Chlamydomonadales</taxon>
        <taxon>Volvocaceae</taxon>
        <taxon>Volvox</taxon>
    </lineage>
</organism>
<accession>A0A8J4F402</accession>
<gene>
    <name evidence="2" type="ORF">Vafri_14787</name>
</gene>
<keyword evidence="3" id="KW-1185">Reference proteome</keyword>
<name>A0A8J4F402_9CHLO</name>
<dbReference type="Proteomes" id="UP000747399">
    <property type="component" value="Unassembled WGS sequence"/>
</dbReference>
<feature type="compositionally biased region" description="Low complexity" evidence="1">
    <location>
        <begin position="90"/>
        <end position="117"/>
    </location>
</feature>
<dbReference type="AlphaFoldDB" id="A0A8J4F402"/>
<feature type="compositionally biased region" description="Pro residues" evidence="1">
    <location>
        <begin position="118"/>
        <end position="139"/>
    </location>
</feature>
<proteinExistence type="predicted"/>
<feature type="region of interest" description="Disordered" evidence="1">
    <location>
        <begin position="1"/>
        <end position="139"/>
    </location>
</feature>
<feature type="compositionally biased region" description="Pro residues" evidence="1">
    <location>
        <begin position="79"/>
        <end position="89"/>
    </location>
</feature>
<evidence type="ECO:0000313" key="2">
    <source>
        <dbReference type="EMBL" id="GIL60156.1"/>
    </source>
</evidence>
<evidence type="ECO:0000256" key="1">
    <source>
        <dbReference type="SAM" id="MobiDB-lite"/>
    </source>
</evidence>
<protein>
    <submittedName>
        <fullName evidence="2">Uncharacterized protein</fullName>
    </submittedName>
</protein>
<feature type="compositionally biased region" description="Low complexity" evidence="1">
    <location>
        <begin position="17"/>
        <end position="31"/>
    </location>
</feature>
<comment type="caution">
    <text evidence="2">The sequence shown here is derived from an EMBL/GenBank/DDBJ whole genome shotgun (WGS) entry which is preliminary data.</text>
</comment>
<evidence type="ECO:0000313" key="3">
    <source>
        <dbReference type="Proteomes" id="UP000747399"/>
    </source>
</evidence>
<reference evidence="2" key="1">
    <citation type="journal article" date="2021" name="Proc. Natl. Acad. Sci. U.S.A.">
        <title>Three genomes in the algal genus Volvox reveal the fate of a haploid sex-determining region after a transition to homothallism.</title>
        <authorList>
            <person name="Yamamoto K."/>
            <person name="Hamaji T."/>
            <person name="Kawai-Toyooka H."/>
            <person name="Matsuzaki R."/>
            <person name="Takahashi F."/>
            <person name="Nishimura Y."/>
            <person name="Kawachi M."/>
            <person name="Noguchi H."/>
            <person name="Minakuchi Y."/>
            <person name="Umen J.G."/>
            <person name="Toyoda A."/>
            <person name="Nozaki H."/>
        </authorList>
    </citation>
    <scope>NUCLEOTIDE SEQUENCE</scope>
    <source>
        <strain evidence="2">NIES-3780</strain>
    </source>
</reference>
<feature type="compositionally biased region" description="Low complexity" evidence="1">
    <location>
        <begin position="56"/>
        <end position="78"/>
    </location>
</feature>
<dbReference type="EMBL" id="BNCO01000038">
    <property type="protein sequence ID" value="GIL60156.1"/>
    <property type="molecule type" value="Genomic_DNA"/>
</dbReference>